<proteinExistence type="predicted"/>
<protein>
    <submittedName>
        <fullName evidence="1">Uncharacterized protein</fullName>
    </submittedName>
</protein>
<reference evidence="1 2" key="1">
    <citation type="submission" date="2013-06" db="EMBL/GenBank/DDBJ databases">
        <title>Whole genome shotgun sequence of Bacillus selenatarsenatis SF-1.</title>
        <authorList>
            <person name="Kuroda M."/>
            <person name="Sei K."/>
            <person name="Yamashita M."/>
            <person name="Ike M."/>
        </authorList>
    </citation>
    <scope>NUCLEOTIDE SEQUENCE [LARGE SCALE GENOMIC DNA]</scope>
    <source>
        <strain evidence="1 2">SF-1</strain>
    </source>
</reference>
<dbReference type="AlphaFoldDB" id="A0A0A8WZ76"/>
<dbReference type="STRING" id="1321606.SAMD00020551_1068"/>
<dbReference type="Proteomes" id="UP000031014">
    <property type="component" value="Unassembled WGS sequence"/>
</dbReference>
<gene>
    <name evidence="1" type="ORF">SAMD00020551_1068</name>
</gene>
<name>A0A0A8WZ76_MESS1</name>
<organism evidence="1 2">
    <name type="scientific">Mesobacillus selenatarsenatis (strain DSM 18680 / JCM 14380 / FERM P-15431 / SF-1)</name>
    <dbReference type="NCBI Taxonomy" id="1321606"/>
    <lineage>
        <taxon>Bacteria</taxon>
        <taxon>Bacillati</taxon>
        <taxon>Bacillota</taxon>
        <taxon>Bacilli</taxon>
        <taxon>Bacillales</taxon>
        <taxon>Bacillaceae</taxon>
        <taxon>Mesobacillus</taxon>
    </lineage>
</organism>
<evidence type="ECO:0000313" key="1">
    <source>
        <dbReference type="EMBL" id="GAM12933.1"/>
    </source>
</evidence>
<accession>A0A0A8WZ76</accession>
<dbReference type="EMBL" id="BASE01000020">
    <property type="protein sequence ID" value="GAM12933.1"/>
    <property type="molecule type" value="Genomic_DNA"/>
</dbReference>
<comment type="caution">
    <text evidence="1">The sequence shown here is derived from an EMBL/GenBank/DDBJ whole genome shotgun (WGS) entry which is preliminary data.</text>
</comment>
<keyword evidence="2" id="KW-1185">Reference proteome</keyword>
<evidence type="ECO:0000313" key="2">
    <source>
        <dbReference type="Proteomes" id="UP000031014"/>
    </source>
</evidence>
<sequence>MLPFSPDSFTYHTYDKEYHLINKVLSCSFHPSFTPSARINSV</sequence>